<evidence type="ECO:0000256" key="5">
    <source>
        <dbReference type="ARBA" id="ARBA00022989"/>
    </source>
</evidence>
<keyword evidence="2" id="KW-0433">Leucine-rich repeat</keyword>
<evidence type="ECO:0000256" key="1">
    <source>
        <dbReference type="ARBA" id="ARBA00004370"/>
    </source>
</evidence>
<dbReference type="Pfam" id="PF00560">
    <property type="entry name" value="LRR_1"/>
    <property type="match status" value="1"/>
</dbReference>
<dbReference type="KEGG" id="dcr:108216235"/>
<dbReference type="Proteomes" id="UP000077755">
    <property type="component" value="Chromosome 4"/>
</dbReference>
<evidence type="ECO:0000256" key="6">
    <source>
        <dbReference type="ARBA" id="ARBA00023136"/>
    </source>
</evidence>
<dbReference type="Gramene" id="KZM98023">
    <property type="protein sequence ID" value="KZM98023"/>
    <property type="gene ID" value="DCAR_014615"/>
</dbReference>
<dbReference type="GO" id="GO:0016020">
    <property type="term" value="C:membrane"/>
    <property type="evidence" value="ECO:0007669"/>
    <property type="project" value="UniProtKB-SubCell"/>
</dbReference>
<dbReference type="InterPro" id="IPR013210">
    <property type="entry name" value="LRR_N_plant-typ"/>
</dbReference>
<dbReference type="EMBL" id="CP093346">
    <property type="protein sequence ID" value="WOG96954.1"/>
    <property type="molecule type" value="Genomic_DNA"/>
</dbReference>
<dbReference type="AlphaFoldDB" id="A0A165XC72"/>
<name>A0A165XC72_DAUCS</name>
<dbReference type="FunFam" id="1.10.510.10:FF:000513">
    <property type="entry name" value="Protein NSP-INTERACTING KINASE 2"/>
    <property type="match status" value="1"/>
</dbReference>
<dbReference type="PROSITE" id="PS50011">
    <property type="entry name" value="PROTEIN_KINASE_DOM"/>
    <property type="match status" value="1"/>
</dbReference>
<dbReference type="Pfam" id="PF07714">
    <property type="entry name" value="PK_Tyr_Ser-Thr"/>
    <property type="match status" value="1"/>
</dbReference>
<dbReference type="InterPro" id="IPR046959">
    <property type="entry name" value="PRK1-6/SRF4-like"/>
</dbReference>
<dbReference type="InterPro" id="IPR000719">
    <property type="entry name" value="Prot_kinase_dom"/>
</dbReference>
<dbReference type="CDD" id="cd14066">
    <property type="entry name" value="STKc_IRAK"/>
    <property type="match status" value="1"/>
</dbReference>
<dbReference type="Pfam" id="PF08263">
    <property type="entry name" value="LRRNT_2"/>
    <property type="match status" value="1"/>
</dbReference>
<reference evidence="7" key="1">
    <citation type="journal article" date="2016" name="Nat. Genet.">
        <title>A high-quality carrot genome assembly provides new insights into carotenoid accumulation and asterid genome evolution.</title>
        <authorList>
            <person name="Iorizzo M."/>
            <person name="Ellison S."/>
            <person name="Senalik D."/>
            <person name="Zeng P."/>
            <person name="Satapoomin P."/>
            <person name="Huang J."/>
            <person name="Bowman M."/>
            <person name="Iovene M."/>
            <person name="Sanseverino W."/>
            <person name="Cavagnaro P."/>
            <person name="Yildiz M."/>
            <person name="Macko-Podgorni A."/>
            <person name="Moranska E."/>
            <person name="Grzebelus E."/>
            <person name="Grzebelus D."/>
            <person name="Ashrafi H."/>
            <person name="Zheng Z."/>
            <person name="Cheng S."/>
            <person name="Spooner D."/>
            <person name="Van Deynze A."/>
            <person name="Simon P."/>
        </authorList>
    </citation>
    <scope>NUCLEOTIDE SEQUENCE</scope>
    <source>
        <tissue evidence="7">Leaf</tissue>
    </source>
</reference>
<dbReference type="Gene3D" id="1.10.510.10">
    <property type="entry name" value="Transferase(Phosphotransferase) domain 1"/>
    <property type="match status" value="1"/>
</dbReference>
<dbReference type="Pfam" id="PF13855">
    <property type="entry name" value="LRR_8"/>
    <property type="match status" value="1"/>
</dbReference>
<gene>
    <name evidence="7" type="ORF">DCAR_0416293</name>
</gene>
<accession>A0A165XC72</accession>
<evidence type="ECO:0000256" key="4">
    <source>
        <dbReference type="ARBA" id="ARBA00022737"/>
    </source>
</evidence>
<dbReference type="PANTHER" id="PTHR48007:SF65">
    <property type="entry name" value="OS01G0577600 PROTEIN"/>
    <property type="match status" value="1"/>
</dbReference>
<dbReference type="Gene3D" id="3.30.200.20">
    <property type="entry name" value="Phosphorylase Kinase, domain 1"/>
    <property type="match status" value="1"/>
</dbReference>
<dbReference type="OMA" id="TFTQYRR"/>
<keyword evidence="3" id="KW-0812">Transmembrane</keyword>
<dbReference type="InterPro" id="IPR001611">
    <property type="entry name" value="Leu-rich_rpt"/>
</dbReference>
<evidence type="ECO:0000256" key="2">
    <source>
        <dbReference type="ARBA" id="ARBA00022614"/>
    </source>
</evidence>
<keyword evidence="4" id="KW-0677">Repeat</keyword>
<keyword evidence="8" id="KW-1185">Reference proteome</keyword>
<dbReference type="FunFam" id="3.80.10.10:FF:000485">
    <property type="entry name" value="Protein NSP-INTERACTING KINASE 2"/>
    <property type="match status" value="1"/>
</dbReference>
<dbReference type="SUPFAM" id="SSF56112">
    <property type="entry name" value="Protein kinase-like (PK-like)"/>
    <property type="match status" value="1"/>
</dbReference>
<dbReference type="InterPro" id="IPR011009">
    <property type="entry name" value="Kinase-like_dom_sf"/>
</dbReference>
<dbReference type="GO" id="GO:0005524">
    <property type="term" value="F:ATP binding"/>
    <property type="evidence" value="ECO:0007669"/>
    <property type="project" value="InterPro"/>
</dbReference>
<keyword evidence="6" id="KW-0472">Membrane</keyword>
<keyword evidence="5" id="KW-1133">Transmembrane helix</keyword>
<dbReference type="FunFam" id="3.30.200.20:FF:000371">
    <property type="entry name" value="Protein NSP-INTERACTING KINASE 2"/>
    <property type="match status" value="1"/>
</dbReference>
<dbReference type="FunFam" id="3.80.10.10:FF:000379">
    <property type="entry name" value="Protein NSP-INTERACTING KINASE 2"/>
    <property type="match status" value="1"/>
</dbReference>
<dbReference type="InterPro" id="IPR001245">
    <property type="entry name" value="Ser-Thr/Tyr_kinase_cat_dom"/>
</dbReference>
<comment type="subcellular location">
    <subcellularLocation>
        <location evidence="1">Membrane</location>
    </subcellularLocation>
</comment>
<proteinExistence type="predicted"/>
<sequence length="684" mass="74552">MGISPFLLNLFLGFNLCFYIPLVYGTESSDNEMKALMEMKSGLDPDNRYLSSWSGVGHPCDGSMEGVACNQNGQVANISLQGKGLFGKLSPAVAQLKSLTGLYLHYNSLYGEIPREIFYLAQLTDLYLNMNNFSGNLAPELGNMVGLQVLQLCYNQFTGSIPTQLGSLTKLSVLALQYNQLSGAIPASLGDLRTLARLDLSSNRLFGSIPAKIADAPLLEVLDVSNNNLSGIVPPALKRLVEGFRYVNNPELCGAGFSTLRVCSASDHLNQDLPESYGGVPSLSKKNIPETANLKLNCSEARCSTSSRTPQASIAIGVIVTLIALVAVGVLTFAMYRRRKQRPGAAFDHSDSRLSTDNPKAVHRKNGSPLISLEYSSGWDPLAEGRRFGGFSQEILQSFRFNLEEVQSSTQYFSRKNLLGKSKFAAVYKGILRDGSVVAIKSITKTSCKSEESEFLKGLNVLTSLRHESLVRLRGFCSSKGRGECFLIYDYVPNGNLLSYIDVKEDGQVLEWSIRVSIISGIAKGLEYLHGTKVNKPALVHQNISARNVLIDQRFKPLLSDSGLHKLLTDDTVFSALKASAAMGYLAPEYATIGRFTEKSDVFAFGVLVLQILSGKRNVNSSTRAAAESCVFHDFIDSNIHGRFCEHEAAKLATLALLCTHESPEQRPSMDAIVQELDTLASSS</sequence>
<dbReference type="SUPFAM" id="SSF52058">
    <property type="entry name" value="L domain-like"/>
    <property type="match status" value="1"/>
</dbReference>
<dbReference type="OrthoDB" id="676979at2759"/>
<dbReference type="CDD" id="cd12087">
    <property type="entry name" value="TM_EGFR-like"/>
    <property type="match status" value="1"/>
</dbReference>
<dbReference type="Gene3D" id="3.80.10.10">
    <property type="entry name" value="Ribonuclease Inhibitor"/>
    <property type="match status" value="2"/>
</dbReference>
<dbReference type="PANTHER" id="PTHR48007">
    <property type="entry name" value="LEUCINE-RICH REPEAT RECEPTOR-LIKE PROTEIN KINASE PXC1"/>
    <property type="match status" value="1"/>
</dbReference>
<dbReference type="GO" id="GO:0004672">
    <property type="term" value="F:protein kinase activity"/>
    <property type="evidence" value="ECO:0007669"/>
    <property type="project" value="InterPro"/>
</dbReference>
<evidence type="ECO:0000256" key="3">
    <source>
        <dbReference type="ARBA" id="ARBA00022692"/>
    </source>
</evidence>
<evidence type="ECO:0000313" key="8">
    <source>
        <dbReference type="Proteomes" id="UP000077755"/>
    </source>
</evidence>
<organism evidence="7 8">
    <name type="scientific">Daucus carota subsp. sativus</name>
    <name type="common">Carrot</name>
    <dbReference type="NCBI Taxonomy" id="79200"/>
    <lineage>
        <taxon>Eukaryota</taxon>
        <taxon>Viridiplantae</taxon>
        <taxon>Streptophyta</taxon>
        <taxon>Embryophyta</taxon>
        <taxon>Tracheophyta</taxon>
        <taxon>Spermatophyta</taxon>
        <taxon>Magnoliopsida</taxon>
        <taxon>eudicotyledons</taxon>
        <taxon>Gunneridae</taxon>
        <taxon>Pentapetalae</taxon>
        <taxon>asterids</taxon>
        <taxon>campanulids</taxon>
        <taxon>Apiales</taxon>
        <taxon>Apiaceae</taxon>
        <taxon>Apioideae</taxon>
        <taxon>Scandiceae</taxon>
        <taxon>Daucinae</taxon>
        <taxon>Daucus</taxon>
        <taxon>Daucus sect. Daucus</taxon>
    </lineage>
</organism>
<reference evidence="7" key="2">
    <citation type="submission" date="2022-03" db="EMBL/GenBank/DDBJ databases">
        <title>Draft title - Genomic analysis of global carrot germplasm unveils the trajectory of domestication and the origin of high carotenoid orange carrot.</title>
        <authorList>
            <person name="Iorizzo M."/>
            <person name="Ellison S."/>
            <person name="Senalik D."/>
            <person name="Macko-Podgorni A."/>
            <person name="Grzebelus D."/>
            <person name="Bostan H."/>
            <person name="Rolling W."/>
            <person name="Curaba J."/>
            <person name="Simon P."/>
        </authorList>
    </citation>
    <scope>NUCLEOTIDE SEQUENCE</scope>
    <source>
        <tissue evidence="7">Leaf</tissue>
    </source>
</reference>
<evidence type="ECO:0000313" key="7">
    <source>
        <dbReference type="EMBL" id="WOG96954.1"/>
    </source>
</evidence>
<dbReference type="InterPro" id="IPR032675">
    <property type="entry name" value="LRR_dom_sf"/>
</dbReference>
<protein>
    <submittedName>
        <fullName evidence="7">Uncharacterized protein</fullName>
    </submittedName>
</protein>